<keyword evidence="2" id="KW-1185">Reference proteome</keyword>
<dbReference type="AlphaFoldDB" id="A0A8S9Y7K5"/>
<proteinExistence type="predicted"/>
<dbReference type="Proteomes" id="UP000466442">
    <property type="component" value="Linkage Group LG1"/>
</dbReference>
<organism evidence="1 2">
    <name type="scientific">Apolygus lucorum</name>
    <name type="common">Small green plant bug</name>
    <name type="synonym">Lygocoris lucorum</name>
    <dbReference type="NCBI Taxonomy" id="248454"/>
    <lineage>
        <taxon>Eukaryota</taxon>
        <taxon>Metazoa</taxon>
        <taxon>Ecdysozoa</taxon>
        <taxon>Arthropoda</taxon>
        <taxon>Hexapoda</taxon>
        <taxon>Insecta</taxon>
        <taxon>Pterygota</taxon>
        <taxon>Neoptera</taxon>
        <taxon>Paraneoptera</taxon>
        <taxon>Hemiptera</taxon>
        <taxon>Heteroptera</taxon>
        <taxon>Panheteroptera</taxon>
        <taxon>Cimicomorpha</taxon>
        <taxon>Miridae</taxon>
        <taxon>Mirini</taxon>
        <taxon>Apolygus</taxon>
    </lineage>
</organism>
<name>A0A8S9Y7K5_APOLU</name>
<accession>A0A8S9Y7K5</accession>
<gene>
    <name evidence="1" type="ORF">GE061_000830</name>
</gene>
<protein>
    <submittedName>
        <fullName evidence="1">Uncharacterized protein</fullName>
    </submittedName>
</protein>
<reference evidence="1" key="1">
    <citation type="journal article" date="2021" name="Mol. Ecol. Resour.">
        <title>Apolygus lucorum genome provides insights into omnivorousness and mesophyll feeding.</title>
        <authorList>
            <person name="Liu Y."/>
            <person name="Liu H."/>
            <person name="Wang H."/>
            <person name="Huang T."/>
            <person name="Liu B."/>
            <person name="Yang B."/>
            <person name="Yin L."/>
            <person name="Li B."/>
            <person name="Zhang Y."/>
            <person name="Zhang S."/>
            <person name="Jiang F."/>
            <person name="Zhang X."/>
            <person name="Ren Y."/>
            <person name="Wang B."/>
            <person name="Wang S."/>
            <person name="Lu Y."/>
            <person name="Wu K."/>
            <person name="Fan W."/>
            <person name="Wang G."/>
        </authorList>
    </citation>
    <scope>NUCLEOTIDE SEQUENCE</scope>
    <source>
        <strain evidence="1">12Hb</strain>
    </source>
</reference>
<dbReference type="EMBL" id="WIXP02000001">
    <property type="protein sequence ID" value="KAF6216488.1"/>
    <property type="molecule type" value="Genomic_DNA"/>
</dbReference>
<evidence type="ECO:0000313" key="2">
    <source>
        <dbReference type="Proteomes" id="UP000466442"/>
    </source>
</evidence>
<sequence length="107" mass="12647">MWLSTLDVDDSIFERLWERDLSIYMITVRTATEQSTTNENKRSSELQIYAKSLIDLIIGGESKEKIELRRNASHCNREKKAFNLSNILKTEHYNKIVKNKNSYHINR</sequence>
<comment type="caution">
    <text evidence="1">The sequence shown here is derived from an EMBL/GenBank/DDBJ whole genome shotgun (WGS) entry which is preliminary data.</text>
</comment>
<evidence type="ECO:0000313" key="1">
    <source>
        <dbReference type="EMBL" id="KAF6216488.1"/>
    </source>
</evidence>